<gene>
    <name evidence="2" type="ORF">CQ12_25215</name>
</gene>
<dbReference type="AlphaFoldDB" id="A0A0R3KQ44"/>
<sequence length="125" mass="13547">MRIIYFTFGWVMVALGVIGLVMPLMPGVVFLIVAAWCFARSSPRFEAWLLDHPTLGKPLRDWRAAGAIPRPAKAMACVGMTIGFVVFWYSVDPSLPLAAGVALLFLACAGYVVSRPAMTDPDSSI</sequence>
<feature type="transmembrane region" description="Helical" evidence="1">
    <location>
        <begin position="6"/>
        <end position="39"/>
    </location>
</feature>
<evidence type="ECO:0000313" key="2">
    <source>
        <dbReference type="EMBL" id="KRQ97928.1"/>
    </source>
</evidence>
<dbReference type="OrthoDB" id="9816293at2"/>
<dbReference type="GO" id="GO:0005886">
    <property type="term" value="C:plasma membrane"/>
    <property type="evidence" value="ECO:0007669"/>
    <property type="project" value="TreeGrafter"/>
</dbReference>
<feature type="transmembrane region" description="Helical" evidence="1">
    <location>
        <begin position="72"/>
        <end position="91"/>
    </location>
</feature>
<keyword evidence="1" id="KW-1133">Transmembrane helix</keyword>
<evidence type="ECO:0008006" key="4">
    <source>
        <dbReference type="Google" id="ProtNLM"/>
    </source>
</evidence>
<name>A0A0R3KQ44_9BRAD</name>
<keyword evidence="1" id="KW-0472">Membrane</keyword>
<organism evidence="2 3">
    <name type="scientific">Bradyrhizobium jicamae</name>
    <dbReference type="NCBI Taxonomy" id="280332"/>
    <lineage>
        <taxon>Bacteria</taxon>
        <taxon>Pseudomonadati</taxon>
        <taxon>Pseudomonadota</taxon>
        <taxon>Alphaproteobacteria</taxon>
        <taxon>Hyphomicrobiales</taxon>
        <taxon>Nitrobacteraceae</taxon>
        <taxon>Bradyrhizobium</taxon>
    </lineage>
</organism>
<comment type="caution">
    <text evidence="2">The sequence shown here is derived from an EMBL/GenBank/DDBJ whole genome shotgun (WGS) entry which is preliminary data.</text>
</comment>
<reference evidence="2 3" key="1">
    <citation type="submission" date="2014-03" db="EMBL/GenBank/DDBJ databases">
        <title>Bradyrhizobium valentinum sp. nov., isolated from effective nodules of Lupinus mariae-josephae, a lupine endemic of basic-lime soils in Eastern Spain.</title>
        <authorList>
            <person name="Duran D."/>
            <person name="Rey L."/>
            <person name="Navarro A."/>
            <person name="Busquets A."/>
            <person name="Imperial J."/>
            <person name="Ruiz-Argueso T."/>
        </authorList>
    </citation>
    <scope>NUCLEOTIDE SEQUENCE [LARGE SCALE GENOMIC DNA]</scope>
    <source>
        <strain evidence="2 3">PAC68</strain>
    </source>
</reference>
<dbReference type="Proteomes" id="UP000050863">
    <property type="component" value="Unassembled WGS sequence"/>
</dbReference>
<dbReference type="PANTHER" id="PTHR35813">
    <property type="entry name" value="INNER MEMBRANE PROTEIN YBAN"/>
    <property type="match status" value="1"/>
</dbReference>
<dbReference type="PANTHER" id="PTHR35813:SF1">
    <property type="entry name" value="INNER MEMBRANE PROTEIN YBAN"/>
    <property type="match status" value="1"/>
</dbReference>
<proteinExistence type="predicted"/>
<dbReference type="InterPro" id="IPR007401">
    <property type="entry name" value="DUF454"/>
</dbReference>
<accession>A0A0R3KQ44</accession>
<dbReference type="Pfam" id="PF04304">
    <property type="entry name" value="DUF454"/>
    <property type="match status" value="1"/>
</dbReference>
<keyword evidence="3" id="KW-1185">Reference proteome</keyword>
<evidence type="ECO:0000313" key="3">
    <source>
        <dbReference type="Proteomes" id="UP000050863"/>
    </source>
</evidence>
<evidence type="ECO:0000256" key="1">
    <source>
        <dbReference type="SAM" id="Phobius"/>
    </source>
</evidence>
<protein>
    <recommendedName>
        <fullName evidence="4">DUF454 domain-containing protein</fullName>
    </recommendedName>
</protein>
<dbReference type="PIRSF" id="PIRSF016789">
    <property type="entry name" value="DUF454"/>
    <property type="match status" value="1"/>
</dbReference>
<feature type="transmembrane region" description="Helical" evidence="1">
    <location>
        <begin position="97"/>
        <end position="114"/>
    </location>
</feature>
<dbReference type="EMBL" id="LLXZ01000187">
    <property type="protein sequence ID" value="KRQ97928.1"/>
    <property type="molecule type" value="Genomic_DNA"/>
</dbReference>
<keyword evidence="1" id="KW-0812">Transmembrane</keyword>
<dbReference type="RefSeq" id="WP_057839234.1">
    <property type="nucleotide sequence ID" value="NZ_LLXZ01000187.1"/>
</dbReference>